<evidence type="ECO:0008006" key="4">
    <source>
        <dbReference type="Google" id="ProtNLM"/>
    </source>
</evidence>
<dbReference type="AlphaFoldDB" id="A0A0M2Q1A3"/>
<dbReference type="RefSeq" id="WP_016924146.1">
    <property type="nucleotide sequence ID" value="NZ_KB235933.1"/>
</dbReference>
<protein>
    <recommendedName>
        <fullName evidence="4">Integral membrane protein</fullName>
    </recommendedName>
</protein>
<organism evidence="2 3">
    <name type="scientific">Prochlorothrix hollandica PCC 9006 = CALU 1027</name>
    <dbReference type="NCBI Taxonomy" id="317619"/>
    <lineage>
        <taxon>Bacteria</taxon>
        <taxon>Bacillati</taxon>
        <taxon>Cyanobacteriota</taxon>
        <taxon>Cyanophyceae</taxon>
        <taxon>Prochlorotrichales</taxon>
        <taxon>Prochlorotrichaceae</taxon>
        <taxon>Prochlorothrix</taxon>
    </lineage>
</organism>
<dbReference type="EMBL" id="AJTX02000004">
    <property type="protein sequence ID" value="KKJ00402.1"/>
    <property type="molecule type" value="Genomic_DNA"/>
</dbReference>
<dbReference type="OrthoDB" id="145485at2"/>
<dbReference type="STRING" id="317619.GCA_000332315_01234"/>
<dbReference type="Proteomes" id="UP000034681">
    <property type="component" value="Unassembled WGS sequence"/>
</dbReference>
<sequence>MAHYFKASHLQACLGLVIFALALSSIRPIVADYANPEAWQGVVVPRTSQMLEAGLATCLSYGAIACYDFLAFAYVGYGLDRPTLRPKILFAGLLTYTISPNLGFAFLSGGAIRYRFYGRWGVPPLAIAQVILFSNGTLWVGLCAVAGFTFWLEPIALPPALTLPLDLAHLDRLCLGITAAYLCLCALGSRLRQWGSPWIRTQAQYLPTLALAGGQILIFALDWGFAALGLYSLLNLASVLSFGAFFGIYTLAMVAGLLSTVPGGLGVLETVMLYFLTDVGLDPPFILGRLLVFRGIYYWLPLGLAIVALGIYELKTHHLKG</sequence>
<evidence type="ECO:0000256" key="1">
    <source>
        <dbReference type="SAM" id="Phobius"/>
    </source>
</evidence>
<gene>
    <name evidence="2" type="ORF">PROH_12220</name>
</gene>
<keyword evidence="1" id="KW-1133">Transmembrane helix</keyword>
<feature type="transmembrane region" description="Helical" evidence="1">
    <location>
        <begin position="246"/>
        <end position="276"/>
    </location>
</feature>
<evidence type="ECO:0000313" key="3">
    <source>
        <dbReference type="Proteomes" id="UP000034681"/>
    </source>
</evidence>
<keyword evidence="3" id="KW-1185">Reference proteome</keyword>
<feature type="transmembrane region" description="Helical" evidence="1">
    <location>
        <begin position="55"/>
        <end position="76"/>
    </location>
</feature>
<name>A0A0M2Q1A3_PROHO</name>
<feature type="transmembrane region" description="Helical" evidence="1">
    <location>
        <begin position="127"/>
        <end position="152"/>
    </location>
</feature>
<accession>A0A0M2Q1A3</accession>
<feature type="transmembrane region" description="Helical" evidence="1">
    <location>
        <begin position="296"/>
        <end position="314"/>
    </location>
</feature>
<feature type="transmembrane region" description="Helical" evidence="1">
    <location>
        <begin position="88"/>
        <end position="107"/>
    </location>
</feature>
<evidence type="ECO:0000313" key="2">
    <source>
        <dbReference type="EMBL" id="KKJ00402.1"/>
    </source>
</evidence>
<feature type="transmembrane region" description="Helical" evidence="1">
    <location>
        <begin position="211"/>
        <end position="234"/>
    </location>
</feature>
<proteinExistence type="predicted"/>
<feature type="transmembrane region" description="Helical" evidence="1">
    <location>
        <begin position="173"/>
        <end position="191"/>
    </location>
</feature>
<reference evidence="2" key="1">
    <citation type="submission" date="2012-04" db="EMBL/GenBank/DDBJ databases">
        <authorList>
            <person name="Borisov I.G."/>
            <person name="Ivanikova N.V."/>
            <person name="Pinevich A.V."/>
        </authorList>
    </citation>
    <scope>NUCLEOTIDE SEQUENCE</scope>
    <source>
        <strain evidence="2">CALU 1027</strain>
    </source>
</reference>
<comment type="caution">
    <text evidence="2">The sequence shown here is derived from an EMBL/GenBank/DDBJ whole genome shotgun (WGS) entry which is preliminary data.</text>
</comment>
<dbReference type="eggNOG" id="COG0392">
    <property type="taxonomic scope" value="Bacteria"/>
</dbReference>
<keyword evidence="1" id="KW-0812">Transmembrane</keyword>
<keyword evidence="1" id="KW-0472">Membrane</keyword>